<keyword evidence="3" id="KW-1185">Reference proteome</keyword>
<dbReference type="AlphaFoldDB" id="A0A9N9PU80"/>
<accession>A0A9N9PU80</accession>
<proteinExistence type="predicted"/>
<evidence type="ECO:0000256" key="1">
    <source>
        <dbReference type="SAM" id="MobiDB-lite"/>
    </source>
</evidence>
<evidence type="ECO:0000313" key="3">
    <source>
        <dbReference type="Proteomes" id="UP000696280"/>
    </source>
</evidence>
<organism evidence="2 3">
    <name type="scientific">Hymenoscyphus fraxineus</name>
    <dbReference type="NCBI Taxonomy" id="746836"/>
    <lineage>
        <taxon>Eukaryota</taxon>
        <taxon>Fungi</taxon>
        <taxon>Dikarya</taxon>
        <taxon>Ascomycota</taxon>
        <taxon>Pezizomycotina</taxon>
        <taxon>Leotiomycetes</taxon>
        <taxon>Helotiales</taxon>
        <taxon>Helotiaceae</taxon>
        <taxon>Hymenoscyphus</taxon>
    </lineage>
</organism>
<gene>
    <name evidence="2" type="ORF">HYFRA_00005867</name>
</gene>
<feature type="region of interest" description="Disordered" evidence="1">
    <location>
        <begin position="28"/>
        <end position="66"/>
    </location>
</feature>
<sequence length="66" mass="7322">MAKNAKEIVRKIRNLCTRGWSKIKTAFRPNDQFQPEPPYEEHPAAAGNVNSTVANATGGDTIRVVR</sequence>
<name>A0A9N9PU80_9HELO</name>
<protein>
    <submittedName>
        <fullName evidence="2">Uncharacterized protein</fullName>
    </submittedName>
</protein>
<evidence type="ECO:0000313" key="2">
    <source>
        <dbReference type="EMBL" id="CAG8954247.1"/>
    </source>
</evidence>
<dbReference type="EMBL" id="CAJVRL010000056">
    <property type="protein sequence ID" value="CAG8954247.1"/>
    <property type="molecule type" value="Genomic_DNA"/>
</dbReference>
<dbReference type="Proteomes" id="UP000696280">
    <property type="component" value="Unassembled WGS sequence"/>
</dbReference>
<comment type="caution">
    <text evidence="2">The sequence shown here is derived from an EMBL/GenBank/DDBJ whole genome shotgun (WGS) entry which is preliminary data.</text>
</comment>
<reference evidence="2" key="1">
    <citation type="submission" date="2021-07" db="EMBL/GenBank/DDBJ databases">
        <authorList>
            <person name="Durling M."/>
        </authorList>
    </citation>
    <scope>NUCLEOTIDE SEQUENCE</scope>
</reference>